<dbReference type="PRINTS" id="PR01264">
    <property type="entry name" value="MECHCHANNEL"/>
</dbReference>
<sequence length="170" mass="18592">MLPIIDEFKKFALRGNMVDLAIGFTVGSAFTSVVRSLVDNIIMPPVGMILGGVDFSDKFIVLSVPDHVTSPEEGFQSLQAAQEAGVVTLDYGEFLNSCLTLFIVAVVMFALIRGFNRLDEGLDQMMGEEPPQPGEPTEKKCQYCRSTIPYRASRCPHCTSKIEAPPESKA</sequence>
<dbReference type="InterPro" id="IPR036019">
    <property type="entry name" value="MscL_channel"/>
</dbReference>
<evidence type="ECO:0000313" key="10">
    <source>
        <dbReference type="EMBL" id="TWT30537.1"/>
    </source>
</evidence>
<comment type="subunit">
    <text evidence="9">Homopentamer.</text>
</comment>
<evidence type="ECO:0000256" key="9">
    <source>
        <dbReference type="HAMAP-Rule" id="MF_00115"/>
    </source>
</evidence>
<dbReference type="Gene3D" id="1.10.1200.120">
    <property type="entry name" value="Large-conductance mechanosensitive channel, MscL, domain 1"/>
    <property type="match status" value="1"/>
</dbReference>
<comment type="subcellular location">
    <subcellularLocation>
        <location evidence="9">Cell membrane</location>
        <topology evidence="9">Multi-pass membrane protein</topology>
    </subcellularLocation>
    <subcellularLocation>
        <location evidence="1">Membrane</location>
        <topology evidence="1">Multi-pass membrane protein</topology>
    </subcellularLocation>
</comment>
<organism evidence="10 11">
    <name type="scientific">Thalassoglobus neptunius</name>
    <dbReference type="NCBI Taxonomy" id="1938619"/>
    <lineage>
        <taxon>Bacteria</taxon>
        <taxon>Pseudomonadati</taxon>
        <taxon>Planctomycetota</taxon>
        <taxon>Planctomycetia</taxon>
        <taxon>Planctomycetales</taxon>
        <taxon>Planctomycetaceae</taxon>
        <taxon>Thalassoglobus</taxon>
    </lineage>
</organism>
<keyword evidence="7 9" id="KW-0472">Membrane</keyword>
<dbReference type="RefSeq" id="WP_146512659.1">
    <property type="nucleotide sequence ID" value="NZ_SIHI01000102.1"/>
</dbReference>
<keyword evidence="3 9" id="KW-1003">Cell membrane</keyword>
<evidence type="ECO:0000256" key="1">
    <source>
        <dbReference type="ARBA" id="ARBA00004141"/>
    </source>
</evidence>
<comment type="function">
    <text evidence="9">Channel that opens in response to stretch forces in the membrane lipid bilayer. May participate in the regulation of osmotic pressure changes within the cell.</text>
</comment>
<evidence type="ECO:0000256" key="3">
    <source>
        <dbReference type="ARBA" id="ARBA00022475"/>
    </source>
</evidence>
<feature type="transmembrane region" description="Helical" evidence="9">
    <location>
        <begin position="94"/>
        <end position="115"/>
    </location>
</feature>
<gene>
    <name evidence="9 10" type="primary">mscL</name>
    <name evidence="10" type="ORF">KOR42_54450</name>
</gene>
<dbReference type="GO" id="GO:0005886">
    <property type="term" value="C:plasma membrane"/>
    <property type="evidence" value="ECO:0007669"/>
    <property type="project" value="UniProtKB-SubCell"/>
</dbReference>
<comment type="similarity">
    <text evidence="9">Belongs to the MscL family.</text>
</comment>
<dbReference type="NCBIfam" id="TIGR00220">
    <property type="entry name" value="mscL"/>
    <property type="match status" value="1"/>
</dbReference>
<accession>A0A5C5UYF3</accession>
<keyword evidence="6 9" id="KW-0406">Ion transport</keyword>
<dbReference type="SUPFAM" id="SSF81330">
    <property type="entry name" value="Gated mechanosensitive channel"/>
    <property type="match status" value="1"/>
</dbReference>
<dbReference type="OrthoDB" id="9810350at2"/>
<dbReference type="AlphaFoldDB" id="A0A5C5UYF3"/>
<dbReference type="PANTHER" id="PTHR30266:SF2">
    <property type="entry name" value="LARGE-CONDUCTANCE MECHANOSENSITIVE CHANNEL"/>
    <property type="match status" value="1"/>
</dbReference>
<keyword evidence="2 9" id="KW-0813">Transport</keyword>
<evidence type="ECO:0000256" key="8">
    <source>
        <dbReference type="ARBA" id="ARBA00023303"/>
    </source>
</evidence>
<dbReference type="InterPro" id="IPR037673">
    <property type="entry name" value="MSC/AndL"/>
</dbReference>
<dbReference type="InterPro" id="IPR001185">
    <property type="entry name" value="MS_channel"/>
</dbReference>
<keyword evidence="11" id="KW-1185">Reference proteome</keyword>
<dbReference type="Pfam" id="PF01741">
    <property type="entry name" value="MscL"/>
    <property type="match status" value="1"/>
</dbReference>
<dbReference type="PANTHER" id="PTHR30266">
    <property type="entry name" value="MECHANOSENSITIVE CHANNEL MSCL"/>
    <property type="match status" value="1"/>
</dbReference>
<keyword evidence="4 9" id="KW-0812">Transmembrane</keyword>
<evidence type="ECO:0000256" key="5">
    <source>
        <dbReference type="ARBA" id="ARBA00022989"/>
    </source>
</evidence>
<evidence type="ECO:0000256" key="7">
    <source>
        <dbReference type="ARBA" id="ARBA00023136"/>
    </source>
</evidence>
<evidence type="ECO:0000313" key="11">
    <source>
        <dbReference type="Proteomes" id="UP000317243"/>
    </source>
</evidence>
<dbReference type="Proteomes" id="UP000317243">
    <property type="component" value="Unassembled WGS sequence"/>
</dbReference>
<dbReference type="HAMAP" id="MF_00115">
    <property type="entry name" value="MscL"/>
    <property type="match status" value="1"/>
</dbReference>
<proteinExistence type="inferred from homology"/>
<protein>
    <recommendedName>
        <fullName evidence="9">Large-conductance mechanosensitive channel</fullName>
    </recommendedName>
</protein>
<comment type="caution">
    <text evidence="10">The sequence shown here is derived from an EMBL/GenBank/DDBJ whole genome shotgun (WGS) entry which is preliminary data.</text>
</comment>
<evidence type="ECO:0000256" key="6">
    <source>
        <dbReference type="ARBA" id="ARBA00023065"/>
    </source>
</evidence>
<dbReference type="EMBL" id="SIHI01000102">
    <property type="protein sequence ID" value="TWT30537.1"/>
    <property type="molecule type" value="Genomic_DNA"/>
</dbReference>
<name>A0A5C5UYF3_9PLAN</name>
<evidence type="ECO:0000256" key="2">
    <source>
        <dbReference type="ARBA" id="ARBA00022448"/>
    </source>
</evidence>
<reference evidence="10 11" key="1">
    <citation type="submission" date="2019-02" db="EMBL/GenBank/DDBJ databases">
        <title>Deep-cultivation of Planctomycetes and their phenomic and genomic characterization uncovers novel biology.</title>
        <authorList>
            <person name="Wiegand S."/>
            <person name="Jogler M."/>
            <person name="Boedeker C."/>
            <person name="Pinto D."/>
            <person name="Vollmers J."/>
            <person name="Rivas-Marin E."/>
            <person name="Kohn T."/>
            <person name="Peeters S.H."/>
            <person name="Heuer A."/>
            <person name="Rast P."/>
            <person name="Oberbeckmann S."/>
            <person name="Bunk B."/>
            <person name="Jeske O."/>
            <person name="Meyerdierks A."/>
            <person name="Storesund J.E."/>
            <person name="Kallscheuer N."/>
            <person name="Luecker S."/>
            <person name="Lage O.M."/>
            <person name="Pohl T."/>
            <person name="Merkel B.J."/>
            <person name="Hornburger P."/>
            <person name="Mueller R.-W."/>
            <person name="Bruemmer F."/>
            <person name="Labrenz M."/>
            <person name="Spormann A.M."/>
            <person name="Op Den Camp H."/>
            <person name="Overmann J."/>
            <person name="Amann R."/>
            <person name="Jetten M.S.M."/>
            <person name="Mascher T."/>
            <person name="Medema M.H."/>
            <person name="Devos D.P."/>
            <person name="Kaster A.-K."/>
            <person name="Ovreas L."/>
            <person name="Rohde M."/>
            <person name="Galperin M.Y."/>
            <person name="Jogler C."/>
        </authorList>
    </citation>
    <scope>NUCLEOTIDE SEQUENCE [LARGE SCALE GENOMIC DNA]</scope>
    <source>
        <strain evidence="10 11">KOR42</strain>
    </source>
</reference>
<evidence type="ECO:0000256" key="4">
    <source>
        <dbReference type="ARBA" id="ARBA00022692"/>
    </source>
</evidence>
<feature type="transmembrane region" description="Helical" evidence="9">
    <location>
        <begin position="20"/>
        <end position="38"/>
    </location>
</feature>
<keyword evidence="8 9" id="KW-0407">Ion channel</keyword>
<dbReference type="GO" id="GO:0008381">
    <property type="term" value="F:mechanosensitive monoatomic ion channel activity"/>
    <property type="evidence" value="ECO:0007669"/>
    <property type="project" value="UniProtKB-UniRule"/>
</dbReference>
<keyword evidence="5 9" id="KW-1133">Transmembrane helix</keyword>